<evidence type="ECO:0000313" key="3">
    <source>
        <dbReference type="EMBL" id="MFC7341610.1"/>
    </source>
</evidence>
<proteinExistence type="predicted"/>
<dbReference type="Pfam" id="PF12079">
    <property type="entry name" value="DUF3558"/>
    <property type="match status" value="1"/>
</dbReference>
<evidence type="ECO:0000313" key="4">
    <source>
        <dbReference type="Proteomes" id="UP001596504"/>
    </source>
</evidence>
<reference evidence="4" key="1">
    <citation type="journal article" date="2019" name="Int. J. Syst. Evol. Microbiol.">
        <title>The Global Catalogue of Microorganisms (GCM) 10K type strain sequencing project: providing services to taxonomists for standard genome sequencing and annotation.</title>
        <authorList>
            <consortium name="The Broad Institute Genomics Platform"/>
            <consortium name="The Broad Institute Genome Sequencing Center for Infectious Disease"/>
            <person name="Wu L."/>
            <person name="Ma J."/>
        </authorList>
    </citation>
    <scope>NUCLEOTIDE SEQUENCE [LARGE SCALE GENOMIC DNA]</scope>
    <source>
        <strain evidence="4">WLHS5</strain>
    </source>
</reference>
<dbReference type="EMBL" id="JBHTCJ010000004">
    <property type="protein sequence ID" value="MFC7341610.1"/>
    <property type="molecule type" value="Genomic_DNA"/>
</dbReference>
<feature type="signal peptide" evidence="2">
    <location>
        <begin position="1"/>
        <end position="17"/>
    </location>
</feature>
<keyword evidence="2" id="KW-0732">Signal</keyword>
<evidence type="ECO:0000256" key="2">
    <source>
        <dbReference type="SAM" id="SignalP"/>
    </source>
</evidence>
<keyword evidence="4" id="KW-1185">Reference proteome</keyword>
<dbReference type="RefSeq" id="WP_380667312.1">
    <property type="nucleotide sequence ID" value="NZ_JBHTCJ010000004.1"/>
</dbReference>
<dbReference type="Proteomes" id="UP001596504">
    <property type="component" value="Unassembled WGS sequence"/>
</dbReference>
<feature type="region of interest" description="Disordered" evidence="1">
    <location>
        <begin position="16"/>
        <end position="58"/>
    </location>
</feature>
<dbReference type="InterPro" id="IPR024520">
    <property type="entry name" value="DUF3558"/>
</dbReference>
<comment type="caution">
    <text evidence="3">The sequence shown here is derived from an EMBL/GenBank/DDBJ whole genome shotgun (WGS) entry which is preliminary data.</text>
</comment>
<sequence>MGVALLLAGLAVSGCTAQESGTGTAPSGTTTAEDGTTTASATPSLTREVPPEQRQQLAGMPADRICALIAPADLEKLAFEVEPGRPRQAGEPPVQGCEFPGRSGRRSIVLGAQPAGFDGLGTTEVELGRVRGTQELRAGDCTVYAPVRGATLQVSVTTGEADEETCQNASGIAEYVLSGLVT</sequence>
<evidence type="ECO:0000256" key="1">
    <source>
        <dbReference type="SAM" id="MobiDB-lite"/>
    </source>
</evidence>
<organism evidence="3 4">
    <name type="scientific">Saccharopolyspora griseoalba</name>
    <dbReference type="NCBI Taxonomy" id="1431848"/>
    <lineage>
        <taxon>Bacteria</taxon>
        <taxon>Bacillati</taxon>
        <taxon>Actinomycetota</taxon>
        <taxon>Actinomycetes</taxon>
        <taxon>Pseudonocardiales</taxon>
        <taxon>Pseudonocardiaceae</taxon>
        <taxon>Saccharopolyspora</taxon>
    </lineage>
</organism>
<accession>A0ABW2LKA0</accession>
<feature type="compositionally biased region" description="Low complexity" evidence="1">
    <location>
        <begin position="20"/>
        <end position="42"/>
    </location>
</feature>
<feature type="chain" id="PRO_5046479038" evidence="2">
    <location>
        <begin position="18"/>
        <end position="182"/>
    </location>
</feature>
<protein>
    <submittedName>
        <fullName evidence="3">DUF3558 family protein</fullName>
    </submittedName>
</protein>
<gene>
    <name evidence="3" type="ORF">ACFQRI_09310</name>
</gene>
<name>A0ABW2LKA0_9PSEU</name>